<evidence type="ECO:0000256" key="1">
    <source>
        <dbReference type="SAM" id="Phobius"/>
    </source>
</evidence>
<protein>
    <recommendedName>
        <fullName evidence="3">2TM domain-containing protein</fullName>
    </recommendedName>
</protein>
<accession>A0A6J5M8K9</accession>
<keyword evidence="1" id="KW-0812">Transmembrane</keyword>
<feature type="transmembrane region" description="Helical" evidence="1">
    <location>
        <begin position="32"/>
        <end position="50"/>
    </location>
</feature>
<organism evidence="2">
    <name type="scientific">uncultured Caudovirales phage</name>
    <dbReference type="NCBI Taxonomy" id="2100421"/>
    <lineage>
        <taxon>Viruses</taxon>
        <taxon>Duplodnaviria</taxon>
        <taxon>Heunggongvirae</taxon>
        <taxon>Uroviricota</taxon>
        <taxon>Caudoviricetes</taxon>
        <taxon>Peduoviridae</taxon>
        <taxon>Maltschvirus</taxon>
        <taxon>Maltschvirus maltsch</taxon>
    </lineage>
</organism>
<gene>
    <name evidence="2" type="ORF">UFOVP450_121</name>
</gene>
<dbReference type="EMBL" id="LR796421">
    <property type="protein sequence ID" value="CAB4143365.1"/>
    <property type="molecule type" value="Genomic_DNA"/>
</dbReference>
<proteinExistence type="predicted"/>
<keyword evidence="1" id="KW-1133">Transmembrane helix</keyword>
<name>A0A6J5M8K9_9CAUD</name>
<evidence type="ECO:0000313" key="2">
    <source>
        <dbReference type="EMBL" id="CAB4143365.1"/>
    </source>
</evidence>
<reference evidence="2" key="1">
    <citation type="submission" date="2020-04" db="EMBL/GenBank/DDBJ databases">
        <authorList>
            <person name="Chiriac C."/>
            <person name="Salcher M."/>
            <person name="Ghai R."/>
            <person name="Kavagutti S V."/>
        </authorList>
    </citation>
    <scope>NUCLEOTIDE SEQUENCE</scope>
</reference>
<keyword evidence="1" id="KW-0472">Membrane</keyword>
<evidence type="ECO:0008006" key="3">
    <source>
        <dbReference type="Google" id="ProtNLM"/>
    </source>
</evidence>
<sequence length="57" mass="6748">MRKVLFTALLFIIANAGMLWLWLITFRSPLPWVAWIGVVTHIFVLFSLPYHKMFNVK</sequence>